<evidence type="ECO:0000313" key="5">
    <source>
        <dbReference type="EMBL" id="KAE9108572.1"/>
    </source>
</evidence>
<sequence length="53" mass="5894">MSRGCAWLVVRVAGSCLPVVWNCCARLAQNSQPFIRTPSKVFFGFVSTDICRD</sequence>
<name>A0A6A3EVV9_9STRA</name>
<evidence type="ECO:0008006" key="22">
    <source>
        <dbReference type="Google" id="ProtNLM"/>
    </source>
</evidence>
<dbReference type="Proteomes" id="UP000440732">
    <property type="component" value="Unassembled WGS sequence"/>
</dbReference>
<dbReference type="Proteomes" id="UP000441208">
    <property type="component" value="Unassembled WGS sequence"/>
</dbReference>
<evidence type="ECO:0000313" key="20">
    <source>
        <dbReference type="Proteomes" id="UP000486351"/>
    </source>
</evidence>
<keyword evidence="13" id="KW-1185">Reference proteome</keyword>
<dbReference type="EMBL" id="QXGB01000679">
    <property type="protein sequence ID" value="KAE9207235.1"/>
    <property type="molecule type" value="Genomic_DNA"/>
</dbReference>
<dbReference type="Proteomes" id="UP000476176">
    <property type="component" value="Unassembled WGS sequence"/>
</dbReference>
<feature type="chain" id="PRO_5036163722" description="Secreted protein" evidence="1">
    <location>
        <begin position="23"/>
        <end position="53"/>
    </location>
</feature>
<keyword evidence="1" id="KW-0732">Signal</keyword>
<dbReference type="Proteomes" id="UP000429523">
    <property type="component" value="Unassembled WGS sequence"/>
</dbReference>
<evidence type="ECO:0000313" key="10">
    <source>
        <dbReference type="EMBL" id="KAE9307411.1"/>
    </source>
</evidence>
<dbReference type="EMBL" id="QXFX01000670">
    <property type="protein sequence ID" value="KAE9107760.1"/>
    <property type="molecule type" value="Genomic_DNA"/>
</dbReference>
<dbReference type="EMBL" id="QXFY01000651">
    <property type="protein sequence ID" value="KAE9338798.1"/>
    <property type="molecule type" value="Genomic_DNA"/>
</dbReference>
<dbReference type="EMBL" id="QXFW01000246">
    <property type="protein sequence ID" value="KAE9019050.1"/>
    <property type="molecule type" value="Genomic_DNA"/>
</dbReference>
<evidence type="ECO:0000313" key="11">
    <source>
        <dbReference type="EMBL" id="KAE9338798.1"/>
    </source>
</evidence>
<evidence type="ECO:0000313" key="2">
    <source>
        <dbReference type="EMBL" id="KAE8936517.1"/>
    </source>
</evidence>
<dbReference type="Proteomes" id="UP000437068">
    <property type="component" value="Unassembled WGS sequence"/>
</dbReference>
<gene>
    <name evidence="10" type="ORF">PF001_g11635</name>
    <name evidence="9" type="ORF">PF002_g13796</name>
    <name evidence="8" type="ORF">PF004_g11686</name>
    <name evidence="7" type="ORF">PF005_g12700</name>
    <name evidence="6" type="ORF">PF006_g12983</name>
    <name evidence="5" type="ORF">PF007_g12602</name>
    <name evidence="11" type="ORF">PF008_g11889</name>
    <name evidence="2" type="ORF">PF009_g13562</name>
    <name evidence="4" type="ORF">PF010_g12165</name>
    <name evidence="3" type="ORF">PF011_g5992</name>
</gene>
<feature type="signal peptide" evidence="1">
    <location>
        <begin position="1"/>
        <end position="22"/>
    </location>
</feature>
<accession>A0A6A3EVV9</accession>
<evidence type="ECO:0000313" key="15">
    <source>
        <dbReference type="Proteomes" id="UP000440367"/>
    </source>
</evidence>
<evidence type="ECO:0000313" key="13">
    <source>
        <dbReference type="Proteomes" id="UP000433483"/>
    </source>
</evidence>
<evidence type="ECO:0000313" key="19">
    <source>
        <dbReference type="Proteomes" id="UP000476176"/>
    </source>
</evidence>
<dbReference type="AlphaFoldDB" id="A0A6A3EVV9"/>
<evidence type="ECO:0000313" key="6">
    <source>
        <dbReference type="EMBL" id="KAE9141865.1"/>
    </source>
</evidence>
<organism evidence="2 12">
    <name type="scientific">Phytophthora fragariae</name>
    <dbReference type="NCBI Taxonomy" id="53985"/>
    <lineage>
        <taxon>Eukaryota</taxon>
        <taxon>Sar</taxon>
        <taxon>Stramenopiles</taxon>
        <taxon>Oomycota</taxon>
        <taxon>Peronosporomycetes</taxon>
        <taxon>Peronosporales</taxon>
        <taxon>Peronosporaceae</taxon>
        <taxon>Phytophthora</taxon>
    </lineage>
</organism>
<dbReference type="Proteomes" id="UP000488956">
    <property type="component" value="Unassembled WGS sequence"/>
</dbReference>
<protein>
    <recommendedName>
        <fullName evidence="22">Secreted protein</fullName>
    </recommendedName>
</protein>
<evidence type="ECO:0000313" key="16">
    <source>
        <dbReference type="Proteomes" id="UP000440732"/>
    </source>
</evidence>
<dbReference type="EMBL" id="QXGF01000712">
    <property type="protein sequence ID" value="KAE8936517.1"/>
    <property type="molecule type" value="Genomic_DNA"/>
</dbReference>
<dbReference type="EMBL" id="QXGC01000647">
    <property type="protein sequence ID" value="KAE9226283.1"/>
    <property type="molecule type" value="Genomic_DNA"/>
</dbReference>
<evidence type="ECO:0000313" key="7">
    <source>
        <dbReference type="EMBL" id="KAE9207235.1"/>
    </source>
</evidence>
<evidence type="ECO:0000313" key="9">
    <source>
        <dbReference type="EMBL" id="KAE9227532.1"/>
    </source>
</evidence>
<dbReference type="EMBL" id="QXFZ01000669">
    <property type="protein sequence ID" value="KAE9108572.1"/>
    <property type="molecule type" value="Genomic_DNA"/>
</dbReference>
<evidence type="ECO:0000313" key="21">
    <source>
        <dbReference type="Proteomes" id="UP000488956"/>
    </source>
</evidence>
<dbReference type="Proteomes" id="UP000440367">
    <property type="component" value="Unassembled WGS sequence"/>
</dbReference>
<dbReference type="Proteomes" id="UP000486351">
    <property type="component" value="Unassembled WGS sequence"/>
</dbReference>
<dbReference type="EMBL" id="QXGE01000624">
    <property type="protein sequence ID" value="KAE9307411.1"/>
    <property type="molecule type" value="Genomic_DNA"/>
</dbReference>
<reference evidence="12 13" key="1">
    <citation type="submission" date="2018-08" db="EMBL/GenBank/DDBJ databases">
        <title>Genomic investigation of the strawberry pathogen Phytophthora fragariae indicates pathogenicity is determined by transcriptional variation in three key races.</title>
        <authorList>
            <person name="Adams T.M."/>
            <person name="Armitage A.D."/>
            <person name="Sobczyk M.K."/>
            <person name="Bates H.J."/>
            <person name="Dunwell J.M."/>
            <person name="Nellist C.F."/>
            <person name="Harrison R.J."/>
        </authorList>
    </citation>
    <scope>NUCLEOTIDE SEQUENCE [LARGE SCALE GENOMIC DNA]</scope>
    <source>
        <strain evidence="10 14">A4</strain>
        <strain evidence="9 15">BC-1</strain>
        <strain evidence="8 19">BC-23</strain>
        <strain evidence="7 13">NOV-27</strain>
        <strain evidence="6 16">NOV-5</strain>
        <strain evidence="5 17">NOV-71</strain>
        <strain evidence="11 20">NOV-77</strain>
        <strain evidence="2 12">NOV-9</strain>
        <strain evidence="4 21">ONT-3</strain>
        <strain evidence="3 18">SCRP245</strain>
    </source>
</reference>
<proteinExistence type="predicted"/>
<dbReference type="EMBL" id="QXGA01000752">
    <property type="protein sequence ID" value="KAE9141865.1"/>
    <property type="molecule type" value="Genomic_DNA"/>
</dbReference>
<evidence type="ECO:0000256" key="1">
    <source>
        <dbReference type="SAM" id="SignalP"/>
    </source>
</evidence>
<evidence type="ECO:0000313" key="14">
    <source>
        <dbReference type="Proteomes" id="UP000437068"/>
    </source>
</evidence>
<evidence type="ECO:0000313" key="3">
    <source>
        <dbReference type="EMBL" id="KAE9019050.1"/>
    </source>
</evidence>
<evidence type="ECO:0000313" key="18">
    <source>
        <dbReference type="Proteomes" id="UP000460718"/>
    </source>
</evidence>
<evidence type="ECO:0000313" key="4">
    <source>
        <dbReference type="EMBL" id="KAE9107760.1"/>
    </source>
</evidence>
<dbReference type="Proteomes" id="UP000433483">
    <property type="component" value="Unassembled WGS sequence"/>
</dbReference>
<dbReference type="EMBL" id="QXGD01000713">
    <property type="protein sequence ID" value="KAE9227532.1"/>
    <property type="molecule type" value="Genomic_DNA"/>
</dbReference>
<dbReference type="OrthoDB" id="10268377at2759"/>
<comment type="caution">
    <text evidence="2">The sequence shown here is derived from an EMBL/GenBank/DDBJ whole genome shotgun (WGS) entry which is preliminary data.</text>
</comment>
<dbReference type="Proteomes" id="UP000460718">
    <property type="component" value="Unassembled WGS sequence"/>
</dbReference>
<evidence type="ECO:0000313" key="17">
    <source>
        <dbReference type="Proteomes" id="UP000441208"/>
    </source>
</evidence>
<evidence type="ECO:0000313" key="8">
    <source>
        <dbReference type="EMBL" id="KAE9226283.1"/>
    </source>
</evidence>
<evidence type="ECO:0000313" key="12">
    <source>
        <dbReference type="Proteomes" id="UP000429523"/>
    </source>
</evidence>